<feature type="domain" description="Aminoacyl-transfer RNA synthetases class-II family profile" evidence="8">
    <location>
        <begin position="145"/>
        <end position="552"/>
    </location>
</feature>
<evidence type="ECO:0000256" key="4">
    <source>
        <dbReference type="ARBA" id="ARBA00022840"/>
    </source>
</evidence>
<comment type="similarity">
    <text evidence="1 7">Belongs to the class-II aminoacyl-tRNA synthetase family. Type 1 subfamily.</text>
</comment>
<comment type="catalytic activity">
    <reaction evidence="7">
        <text>tRNA(Asp) + L-aspartate + ATP = L-aspartyl-tRNA(Asp) + AMP + diphosphate</text>
        <dbReference type="Rhea" id="RHEA:19649"/>
        <dbReference type="Rhea" id="RHEA-COMP:9660"/>
        <dbReference type="Rhea" id="RHEA-COMP:9678"/>
        <dbReference type="ChEBI" id="CHEBI:29991"/>
        <dbReference type="ChEBI" id="CHEBI:30616"/>
        <dbReference type="ChEBI" id="CHEBI:33019"/>
        <dbReference type="ChEBI" id="CHEBI:78442"/>
        <dbReference type="ChEBI" id="CHEBI:78516"/>
        <dbReference type="ChEBI" id="CHEBI:456215"/>
        <dbReference type="EC" id="6.1.1.12"/>
    </reaction>
</comment>
<dbReference type="GO" id="GO:0006422">
    <property type="term" value="P:aspartyl-tRNA aminoacylation"/>
    <property type="evidence" value="ECO:0007669"/>
    <property type="project" value="UniProtKB-UniRule"/>
</dbReference>
<dbReference type="Gene3D" id="2.40.50.140">
    <property type="entry name" value="Nucleic acid-binding proteins"/>
    <property type="match status" value="1"/>
</dbReference>
<keyword evidence="2 7" id="KW-0436">Ligase</keyword>
<dbReference type="Gene3D" id="3.30.1360.30">
    <property type="entry name" value="GAD-like domain"/>
    <property type="match status" value="1"/>
</dbReference>
<dbReference type="Pfam" id="PF02938">
    <property type="entry name" value="GAD"/>
    <property type="match status" value="1"/>
</dbReference>
<dbReference type="SUPFAM" id="SSF50249">
    <property type="entry name" value="Nucleic acid-binding proteins"/>
    <property type="match status" value="1"/>
</dbReference>
<name>B1C9H0_9FIRM</name>
<evidence type="ECO:0000256" key="6">
    <source>
        <dbReference type="ARBA" id="ARBA00023146"/>
    </source>
</evidence>
<comment type="subunit">
    <text evidence="7">Homodimer.</text>
</comment>
<dbReference type="InterPro" id="IPR004365">
    <property type="entry name" value="NA-bd_OB_tRNA"/>
</dbReference>
<dbReference type="CDD" id="cd04317">
    <property type="entry name" value="EcAspRS_like_N"/>
    <property type="match status" value="1"/>
</dbReference>
<dbReference type="InterPro" id="IPR004115">
    <property type="entry name" value="GAD-like_sf"/>
</dbReference>
<dbReference type="InterPro" id="IPR006195">
    <property type="entry name" value="aa-tRNA-synth_II"/>
</dbReference>
<dbReference type="GO" id="GO:0003676">
    <property type="term" value="F:nucleic acid binding"/>
    <property type="evidence" value="ECO:0007669"/>
    <property type="project" value="InterPro"/>
</dbReference>
<dbReference type="PRINTS" id="PR01042">
    <property type="entry name" value="TRNASYNTHASP"/>
</dbReference>
<evidence type="ECO:0000313" key="9">
    <source>
        <dbReference type="EMBL" id="EDS72541.1"/>
    </source>
</evidence>
<dbReference type="SUPFAM" id="SSF55261">
    <property type="entry name" value="GAD domain-like"/>
    <property type="match status" value="1"/>
</dbReference>
<evidence type="ECO:0000313" key="10">
    <source>
        <dbReference type="Proteomes" id="UP000005178"/>
    </source>
</evidence>
<keyword evidence="5 7" id="KW-0648">Protein biosynthesis</keyword>
<sequence length="585" mass="66607">MCAEITKEDLGKKVTLSGWVQRRRDLGGVIFIHLRDRSGIMQLVANSELNKEVFETAENIRNEYVLKVSGEVVLRDEENFNPNIETGELELKLDTMEVLDSANTPPIYIDESDNANEATRLEYRFLDLRKDKIKNNLITRAKTCSVVRNFLDSEGFLEIETPFLGKPTPEGARDFLVPSRIRKGKFFGLPQSPQLFKQILMVSGMDRYYQIVKCFRDEDLRQDRQPEFTQIDLEMSFVDVDDVIDVNERLVKKVFKEIIDYDIEAPIMRMEFSEAMDRFGSDKPDTRFGMELFDLSDLLKDCKFNVFAGPIKNGGSVRAINAKGLADFFSRRDIDALVDYVKTYGAKGLAWIAVNEDGSIKSQITKFLSEEETKGILDRAKAENGDIVFIVADKNKVVYDSLGNLRLHIAKKAEIKMDEGFNFLWVTNFPMFEYDENEKRYKAMHHPFTAPMDEDLDKLESEPGEVRAKAYDLVVNGVEMGGGSIRIHSGEVQQKVFNVLGFSDEEAENKFGFLLKALKYGTPPHGGLAFGLDRMIMLLVDTENIRDVIAFPKTQNHTCLMSDAPSIVSEEQLEELGIEVVDEEE</sequence>
<reference evidence="9" key="2">
    <citation type="submission" date="2013-08" db="EMBL/GenBank/DDBJ databases">
        <title>Draft genome sequence of Anaerofustis stercorihominis (DSM 17244).</title>
        <authorList>
            <person name="Sudarsanam P."/>
            <person name="Ley R."/>
            <person name="Guruge J."/>
            <person name="Turnbaugh P.J."/>
            <person name="Mahowald M."/>
            <person name="Liep D."/>
            <person name="Gordon J."/>
        </authorList>
    </citation>
    <scope>NUCLEOTIDE SEQUENCE</scope>
    <source>
        <strain evidence="9">DSM 17244</strain>
    </source>
</reference>
<dbReference type="InterPro" id="IPR047090">
    <property type="entry name" value="AspRS_core"/>
</dbReference>
<dbReference type="Gene3D" id="3.30.930.10">
    <property type="entry name" value="Bira Bifunctional Protein, Domain 2"/>
    <property type="match status" value="1"/>
</dbReference>
<dbReference type="GO" id="GO:0004815">
    <property type="term" value="F:aspartate-tRNA ligase activity"/>
    <property type="evidence" value="ECO:0007669"/>
    <property type="project" value="UniProtKB-UniRule"/>
</dbReference>
<evidence type="ECO:0000259" key="8">
    <source>
        <dbReference type="PROSITE" id="PS50862"/>
    </source>
</evidence>
<dbReference type="GO" id="GO:0005737">
    <property type="term" value="C:cytoplasm"/>
    <property type="evidence" value="ECO:0007669"/>
    <property type="project" value="UniProtKB-SubCell"/>
</dbReference>
<keyword evidence="7" id="KW-0963">Cytoplasm</keyword>
<dbReference type="AlphaFoldDB" id="B1C9H0"/>
<dbReference type="Pfam" id="PF00152">
    <property type="entry name" value="tRNA-synt_2"/>
    <property type="match status" value="1"/>
</dbReference>
<dbReference type="HOGENOM" id="CLU_014330_3_2_9"/>
<dbReference type="PANTHER" id="PTHR22594">
    <property type="entry name" value="ASPARTYL/LYSYL-TRNA SYNTHETASE"/>
    <property type="match status" value="1"/>
</dbReference>
<feature type="binding site" evidence="7">
    <location>
        <begin position="216"/>
        <end position="218"/>
    </location>
    <ligand>
        <name>ATP</name>
        <dbReference type="ChEBI" id="CHEBI:30616"/>
    </ligand>
</feature>
<keyword evidence="4 7" id="KW-0067">ATP-binding</keyword>
<dbReference type="SUPFAM" id="SSF55681">
    <property type="entry name" value="Class II aaRS and biotin synthetases"/>
    <property type="match status" value="1"/>
</dbReference>
<evidence type="ECO:0000256" key="2">
    <source>
        <dbReference type="ARBA" id="ARBA00022598"/>
    </source>
</evidence>
<evidence type="ECO:0000256" key="7">
    <source>
        <dbReference type="HAMAP-Rule" id="MF_00044"/>
    </source>
</evidence>
<evidence type="ECO:0000256" key="5">
    <source>
        <dbReference type="ARBA" id="ARBA00022917"/>
    </source>
</evidence>
<dbReference type="NCBIfam" id="TIGR00459">
    <property type="entry name" value="aspS_bact"/>
    <property type="match status" value="1"/>
</dbReference>
<comment type="function">
    <text evidence="7">Catalyzes the attachment of L-aspartate to tRNA(Asp) in a two-step reaction: L-aspartate is first activated by ATP to form Asp-AMP and then transferred to the acceptor end of tRNA(Asp).</text>
</comment>
<reference evidence="9" key="1">
    <citation type="submission" date="2008-01" db="EMBL/GenBank/DDBJ databases">
        <authorList>
            <person name="Fulton L."/>
            <person name="Clifton S."/>
            <person name="Fulton B."/>
            <person name="Xu J."/>
            <person name="Minx P."/>
            <person name="Pepin K.H."/>
            <person name="Johnson M."/>
            <person name="Thiruvilangam P."/>
            <person name="Bhonagiri V."/>
            <person name="Nash W.E."/>
            <person name="Mardis E.R."/>
            <person name="Wilson R.K."/>
        </authorList>
    </citation>
    <scope>NUCLEOTIDE SEQUENCE [LARGE SCALE GENOMIC DNA]</scope>
    <source>
        <strain evidence="9">DSM 17244</strain>
    </source>
</reference>
<dbReference type="PROSITE" id="PS50862">
    <property type="entry name" value="AA_TRNA_LIGASE_II"/>
    <property type="match status" value="1"/>
</dbReference>
<feature type="binding site" evidence="7">
    <location>
        <position position="170"/>
    </location>
    <ligand>
        <name>L-aspartate</name>
        <dbReference type="ChEBI" id="CHEBI:29991"/>
    </ligand>
</feature>
<dbReference type="InterPro" id="IPR004524">
    <property type="entry name" value="Asp-tRNA-ligase_1"/>
</dbReference>
<dbReference type="EMBL" id="ABIL02000006">
    <property type="protein sequence ID" value="EDS72541.1"/>
    <property type="molecule type" value="Genomic_DNA"/>
</dbReference>
<dbReference type="InterPro" id="IPR045864">
    <property type="entry name" value="aa-tRNA-synth_II/BPL/LPL"/>
</dbReference>
<dbReference type="HAMAP" id="MF_00044">
    <property type="entry name" value="Asp_tRNA_synth_type1"/>
    <property type="match status" value="1"/>
</dbReference>
<keyword evidence="10" id="KW-1185">Reference proteome</keyword>
<feature type="binding site" evidence="7">
    <location>
        <position position="445"/>
    </location>
    <ligand>
        <name>L-aspartate</name>
        <dbReference type="ChEBI" id="CHEBI:29991"/>
    </ligand>
</feature>
<dbReference type="InterPro" id="IPR012340">
    <property type="entry name" value="NA-bd_OB-fold"/>
</dbReference>
<dbReference type="GO" id="GO:0005524">
    <property type="term" value="F:ATP binding"/>
    <property type="evidence" value="ECO:0007669"/>
    <property type="project" value="UniProtKB-UniRule"/>
</dbReference>
<dbReference type="InterPro" id="IPR047089">
    <property type="entry name" value="Asp-tRNA-ligase_1_N"/>
</dbReference>
<dbReference type="PANTHER" id="PTHR22594:SF5">
    <property type="entry name" value="ASPARTATE--TRNA LIGASE, MITOCHONDRIAL"/>
    <property type="match status" value="1"/>
</dbReference>
<comment type="subcellular location">
    <subcellularLocation>
        <location evidence="7">Cytoplasm</location>
    </subcellularLocation>
</comment>
<organism evidence="9 10">
    <name type="scientific">Anaerofustis stercorihominis DSM 17244</name>
    <dbReference type="NCBI Taxonomy" id="445971"/>
    <lineage>
        <taxon>Bacteria</taxon>
        <taxon>Bacillati</taxon>
        <taxon>Bacillota</taxon>
        <taxon>Clostridia</taxon>
        <taxon>Eubacteriales</taxon>
        <taxon>Eubacteriaceae</taxon>
        <taxon>Anaerofustis</taxon>
    </lineage>
</organism>
<dbReference type="CDD" id="cd00777">
    <property type="entry name" value="AspRS_core"/>
    <property type="match status" value="1"/>
</dbReference>
<dbReference type="STRING" id="445971.ANASTE_02263"/>
<protein>
    <recommendedName>
        <fullName evidence="7">Aspartate--tRNA ligase</fullName>
        <ecNumber evidence="7">6.1.1.12</ecNumber>
    </recommendedName>
    <alternativeName>
        <fullName evidence="7">Aspartyl-tRNA synthetase</fullName>
        <shortName evidence="7">AspRS</shortName>
    </alternativeName>
</protein>
<dbReference type="GO" id="GO:0016740">
    <property type="term" value="F:transferase activity"/>
    <property type="evidence" value="ECO:0007669"/>
    <property type="project" value="UniProtKB-ARBA"/>
</dbReference>
<dbReference type="eggNOG" id="COG0173">
    <property type="taxonomic scope" value="Bacteria"/>
</dbReference>
<comment type="caution">
    <text evidence="7">Lacks conserved residue(s) required for the propagation of feature annotation.</text>
</comment>
<gene>
    <name evidence="7 9" type="primary">aspS</name>
    <name evidence="9" type="ORF">ANASTE_02263</name>
</gene>
<comment type="caution">
    <text evidence="9">The sequence shown here is derived from an EMBL/GenBank/DDBJ whole genome shotgun (WGS) entry which is preliminary data.</text>
</comment>
<dbReference type="NCBIfam" id="NF001750">
    <property type="entry name" value="PRK00476.1"/>
    <property type="match status" value="1"/>
</dbReference>
<dbReference type="GO" id="GO:0140096">
    <property type="term" value="F:catalytic activity, acting on a protein"/>
    <property type="evidence" value="ECO:0007669"/>
    <property type="project" value="UniProtKB-ARBA"/>
</dbReference>
<feature type="binding site" evidence="7">
    <location>
        <position position="216"/>
    </location>
    <ligand>
        <name>L-aspartate</name>
        <dbReference type="ChEBI" id="CHEBI:29991"/>
    </ligand>
</feature>
<dbReference type="InterPro" id="IPR029351">
    <property type="entry name" value="GAD_dom"/>
</dbReference>
<dbReference type="Proteomes" id="UP000005178">
    <property type="component" value="Unassembled WGS sequence"/>
</dbReference>
<dbReference type="InterPro" id="IPR004364">
    <property type="entry name" value="Aa-tRNA-synt_II"/>
</dbReference>
<keyword evidence="6 7" id="KW-0030">Aminoacyl-tRNA synthetase</keyword>
<accession>B1C9H0</accession>
<feature type="binding site" evidence="7">
    <location>
        <position position="225"/>
    </location>
    <ligand>
        <name>ATP</name>
        <dbReference type="ChEBI" id="CHEBI:30616"/>
    </ligand>
</feature>
<dbReference type="EC" id="6.1.1.12" evidence="7"/>
<feature type="binding site" evidence="7">
    <location>
        <position position="479"/>
    </location>
    <ligand>
        <name>ATP</name>
        <dbReference type="ChEBI" id="CHEBI:30616"/>
    </ligand>
</feature>
<dbReference type="InterPro" id="IPR002312">
    <property type="entry name" value="Asp/Asn-tRNA-synth_IIb"/>
</dbReference>
<feature type="binding site" evidence="7">
    <location>
        <position position="486"/>
    </location>
    <ligand>
        <name>L-aspartate</name>
        <dbReference type="ChEBI" id="CHEBI:29991"/>
    </ligand>
</feature>
<proteinExistence type="inferred from homology"/>
<feature type="region of interest" description="Aspartate" evidence="7">
    <location>
        <begin position="194"/>
        <end position="197"/>
    </location>
</feature>
<evidence type="ECO:0000256" key="1">
    <source>
        <dbReference type="ARBA" id="ARBA00006303"/>
    </source>
</evidence>
<dbReference type="Pfam" id="PF01336">
    <property type="entry name" value="tRNA_anti-codon"/>
    <property type="match status" value="1"/>
</dbReference>
<evidence type="ECO:0000256" key="3">
    <source>
        <dbReference type="ARBA" id="ARBA00022741"/>
    </source>
</evidence>
<keyword evidence="3 7" id="KW-0547">Nucleotide-binding</keyword>
<feature type="binding site" evidence="7">
    <location>
        <begin position="531"/>
        <end position="534"/>
    </location>
    <ligand>
        <name>ATP</name>
        <dbReference type="ChEBI" id="CHEBI:30616"/>
    </ligand>
</feature>